<dbReference type="Gene3D" id="1.25.40.390">
    <property type="match status" value="1"/>
</dbReference>
<comment type="subcellular location">
    <subcellularLocation>
        <location evidence="1">Cell outer membrane</location>
    </subcellularLocation>
</comment>
<dbReference type="PROSITE" id="PS51257">
    <property type="entry name" value="PROKAR_LIPOPROTEIN"/>
    <property type="match status" value="1"/>
</dbReference>
<dbReference type="Pfam" id="PF14322">
    <property type="entry name" value="SusD-like_3"/>
    <property type="match status" value="1"/>
</dbReference>
<name>A0A3D8LEE0_9BACT</name>
<dbReference type="InterPro" id="IPR033985">
    <property type="entry name" value="SusD-like_N"/>
</dbReference>
<evidence type="ECO:0000256" key="5">
    <source>
        <dbReference type="ARBA" id="ARBA00023237"/>
    </source>
</evidence>
<evidence type="ECO:0000259" key="6">
    <source>
        <dbReference type="Pfam" id="PF07980"/>
    </source>
</evidence>
<dbReference type="Proteomes" id="UP000256708">
    <property type="component" value="Unassembled WGS sequence"/>
</dbReference>
<dbReference type="InterPro" id="IPR012944">
    <property type="entry name" value="SusD_RagB_dom"/>
</dbReference>
<evidence type="ECO:0000256" key="4">
    <source>
        <dbReference type="ARBA" id="ARBA00023136"/>
    </source>
</evidence>
<comment type="similarity">
    <text evidence="2">Belongs to the SusD family.</text>
</comment>
<dbReference type="Pfam" id="PF07980">
    <property type="entry name" value="SusD_RagB"/>
    <property type="match status" value="1"/>
</dbReference>
<dbReference type="SUPFAM" id="SSF48452">
    <property type="entry name" value="TPR-like"/>
    <property type="match status" value="1"/>
</dbReference>
<dbReference type="AlphaFoldDB" id="A0A3D8LEE0"/>
<sequence>MIHNKYFKIVALGLLLSSTACDPLDVEPQASLPAETALDNRTGAEAGLIGAYSALQSVNYMGLRYFTFADLTADNAIHSGTFPSFAQISQQNILPDNVELSNMWNAIYAGINRANNLIANVPNVDDPAFNQESVLGQARFLRAYHYFNLINYFGGSTTGFGDNGLGVPLRTEPTITPEDANPTPRASEAEVIALVLEDLDYAIANLPESFAGAAGKGRATQAAALALKSRVQLYQGNYQDAAELAQQVIESERFTLVDNYQDIYEQRNTAESIWELQFDPVNDNSIAFFWLPTGLGGRNEVSPSPDLAAAHEEGDERLNTNVLTPTYTGKYTRISDGTDHVMLIRYAEVLLNRAEALARLGGIENLLEATSLLNEVRERAELAPVVELTQEALIDAILQERRIELANEGHRWFDLRRTQRAAEELEITDPNRLLWPIPQREVLNSEDLVEQNPGY</sequence>
<dbReference type="EMBL" id="QRGR01000008">
    <property type="protein sequence ID" value="RDV15644.1"/>
    <property type="molecule type" value="Genomic_DNA"/>
</dbReference>
<evidence type="ECO:0000256" key="2">
    <source>
        <dbReference type="ARBA" id="ARBA00006275"/>
    </source>
</evidence>
<dbReference type="GO" id="GO:0009279">
    <property type="term" value="C:cell outer membrane"/>
    <property type="evidence" value="ECO:0007669"/>
    <property type="project" value="UniProtKB-SubCell"/>
</dbReference>
<evidence type="ECO:0000313" key="8">
    <source>
        <dbReference type="EMBL" id="RDV15644.1"/>
    </source>
</evidence>
<protein>
    <submittedName>
        <fullName evidence="8">RagB/SusD family nutrient uptake outer membrane protein</fullName>
    </submittedName>
</protein>
<comment type="caution">
    <text evidence="8">The sequence shown here is derived from an EMBL/GenBank/DDBJ whole genome shotgun (WGS) entry which is preliminary data.</text>
</comment>
<gene>
    <name evidence="8" type="ORF">DXT99_09185</name>
</gene>
<dbReference type="RefSeq" id="WP_115565239.1">
    <property type="nucleotide sequence ID" value="NZ_QRGR01000008.1"/>
</dbReference>
<feature type="domain" description="SusD-like N-terminal" evidence="7">
    <location>
        <begin position="24"/>
        <end position="233"/>
    </location>
</feature>
<keyword evidence="5" id="KW-0998">Cell outer membrane</keyword>
<evidence type="ECO:0000313" key="9">
    <source>
        <dbReference type="Proteomes" id="UP000256708"/>
    </source>
</evidence>
<reference evidence="9" key="1">
    <citation type="submission" date="2018-08" db="EMBL/GenBank/DDBJ databases">
        <authorList>
            <person name="Liu Z.-W."/>
            <person name="Du Z.-J."/>
        </authorList>
    </citation>
    <scope>NUCLEOTIDE SEQUENCE [LARGE SCALE GENOMIC DNA]</scope>
    <source>
        <strain evidence="9">H4X</strain>
    </source>
</reference>
<dbReference type="CDD" id="cd08977">
    <property type="entry name" value="SusD"/>
    <property type="match status" value="1"/>
</dbReference>
<keyword evidence="3" id="KW-0732">Signal</keyword>
<accession>A0A3D8LEE0</accession>
<organism evidence="8 9">
    <name type="scientific">Pontibacter diazotrophicus</name>
    <dbReference type="NCBI Taxonomy" id="1400979"/>
    <lineage>
        <taxon>Bacteria</taxon>
        <taxon>Pseudomonadati</taxon>
        <taxon>Bacteroidota</taxon>
        <taxon>Cytophagia</taxon>
        <taxon>Cytophagales</taxon>
        <taxon>Hymenobacteraceae</taxon>
        <taxon>Pontibacter</taxon>
    </lineage>
</organism>
<keyword evidence="9" id="KW-1185">Reference proteome</keyword>
<proteinExistence type="inferred from homology"/>
<evidence type="ECO:0000259" key="7">
    <source>
        <dbReference type="Pfam" id="PF14322"/>
    </source>
</evidence>
<evidence type="ECO:0000256" key="1">
    <source>
        <dbReference type="ARBA" id="ARBA00004442"/>
    </source>
</evidence>
<keyword evidence="4" id="KW-0472">Membrane</keyword>
<dbReference type="InterPro" id="IPR011990">
    <property type="entry name" value="TPR-like_helical_dom_sf"/>
</dbReference>
<dbReference type="OrthoDB" id="9792139at2"/>
<evidence type="ECO:0000256" key="3">
    <source>
        <dbReference type="ARBA" id="ARBA00022729"/>
    </source>
</evidence>
<feature type="domain" description="RagB/SusD" evidence="6">
    <location>
        <begin position="327"/>
        <end position="423"/>
    </location>
</feature>